<dbReference type="SUPFAM" id="SSF52540">
    <property type="entry name" value="P-loop containing nucleoside triphosphate hydrolases"/>
    <property type="match status" value="1"/>
</dbReference>
<comment type="caution">
    <text evidence="2">The sequence shown here is derived from an EMBL/GenBank/DDBJ whole genome shotgun (WGS) entry which is preliminary data.</text>
</comment>
<dbReference type="AlphaFoldDB" id="A0A2T5EZD0"/>
<dbReference type="Pfam" id="PF19263">
    <property type="entry name" value="DUF5906"/>
    <property type="match status" value="1"/>
</dbReference>
<accession>A0A2T5EZD0</accession>
<gene>
    <name evidence="2" type="ORF">CWO07_04555</name>
</gene>
<dbReference type="Gene3D" id="3.40.50.300">
    <property type="entry name" value="P-loop containing nucleotide triphosphate hydrolases"/>
    <property type="match status" value="1"/>
</dbReference>
<evidence type="ECO:0000313" key="2">
    <source>
        <dbReference type="EMBL" id="PTP38577.1"/>
    </source>
</evidence>
<reference evidence="2 3" key="1">
    <citation type="submission" date="2017-11" db="EMBL/GenBank/DDBJ databases">
        <title>Population delineation of vibrios coincides with oyster pathogenicity.</title>
        <authorList>
            <person name="Bruto M."/>
            <person name="Labreuche Y."/>
            <person name="James A."/>
            <person name="Piel D."/>
            <person name="Chenivesse S."/>
            <person name="Petton B."/>
            <person name="Polz M.F."/>
            <person name="Le Roux F."/>
        </authorList>
    </citation>
    <scope>NUCLEOTIDE SEQUENCE [LARGE SCALE GENOMIC DNA]</scope>
    <source>
        <strain evidence="2 3">FF_144</strain>
    </source>
</reference>
<dbReference type="RefSeq" id="WP_108187359.1">
    <property type="nucleotide sequence ID" value="NZ_PIFK01000007.1"/>
</dbReference>
<dbReference type="InterPro" id="IPR027417">
    <property type="entry name" value="P-loop_NTPase"/>
</dbReference>
<dbReference type="InterPro" id="IPR045455">
    <property type="entry name" value="NrS-1_pol-like_helicase"/>
</dbReference>
<sequence>MAKNARTSVSGDQRKFEKAIHDGICSDMNIAFGDAKEIDVSLIQDEHYKRVISTYVDLFERPHVRPTGQDVAKEIQIRLTRSGMAMEDAERIADRVEDFHGIEPDTLLIRRALKGLRTDTTAPTYLHEISESAHPVAYDALLILCRESTGATVLNEITPEIISIFNSTHSVVLHGSKTLICERATDHKGGVSYAFSKPEDKRQFYGNLNFSYQQGEQTKKANCYGVWMKDFSRSTFHGVVFDPSGRASNRFLNMWQGFAVKPADGDDLLDRIMWHLKHIICCGNDEHFRFLLAWMAHLIQKPEEKSGICVALKSDARGTGKSTVSRLLSRLLGQHAITVQDSKHLLGAFNSHLANKLLVTIEEAFWSGSPKDAGKIRTLITESTISIEAKGKDAIEVDSFHRFLMITNNDWVVPQTANERRFFVLEVSDEKANNRDYFKPLNADIEDEQTIGQFLNFLQDYDLSSFDLRKAPRTEATQQQVMESLEPHEEWLSGIIENGEIIDGNQSYDLEGGAIVPKGSFFESYTGYCQKLSVSGHRIINEKKLGRYLIGTVSLIDGGRPTINGKRTTCYKVPLLEEMKSAFDKAYEYQ</sequence>
<dbReference type="EMBL" id="PIFK01000007">
    <property type="protein sequence ID" value="PTP38577.1"/>
    <property type="molecule type" value="Genomic_DNA"/>
</dbReference>
<protein>
    <recommendedName>
        <fullName evidence="1">NrS-1 polymerase-like helicase domain-containing protein</fullName>
    </recommendedName>
</protein>
<evidence type="ECO:0000313" key="3">
    <source>
        <dbReference type="Proteomes" id="UP000244197"/>
    </source>
</evidence>
<feature type="domain" description="NrS-1 polymerase-like helicase" evidence="1">
    <location>
        <begin position="313"/>
        <end position="421"/>
    </location>
</feature>
<organism evidence="2 3">
    <name type="scientific">Vibrio splendidus</name>
    <dbReference type="NCBI Taxonomy" id="29497"/>
    <lineage>
        <taxon>Bacteria</taxon>
        <taxon>Pseudomonadati</taxon>
        <taxon>Pseudomonadota</taxon>
        <taxon>Gammaproteobacteria</taxon>
        <taxon>Vibrionales</taxon>
        <taxon>Vibrionaceae</taxon>
        <taxon>Vibrio</taxon>
    </lineage>
</organism>
<proteinExistence type="predicted"/>
<name>A0A2T5EZD0_VIBSP</name>
<evidence type="ECO:0000259" key="1">
    <source>
        <dbReference type="Pfam" id="PF19263"/>
    </source>
</evidence>
<dbReference type="Proteomes" id="UP000244197">
    <property type="component" value="Unassembled WGS sequence"/>
</dbReference>